<dbReference type="CDD" id="cd03360">
    <property type="entry name" value="LbH_AT_putative"/>
    <property type="match status" value="1"/>
</dbReference>
<dbReference type="RefSeq" id="WP_284208547.1">
    <property type="nucleotide sequence ID" value="NZ_BSSU01000013.1"/>
</dbReference>
<feature type="domain" description="PglD N-terminal" evidence="4">
    <location>
        <begin position="8"/>
        <end position="86"/>
    </location>
</feature>
<organism evidence="5 6">
    <name type="scientific">Thalassotalea eurytherma</name>
    <dbReference type="NCBI Taxonomy" id="1144278"/>
    <lineage>
        <taxon>Bacteria</taxon>
        <taxon>Pseudomonadati</taxon>
        <taxon>Pseudomonadota</taxon>
        <taxon>Gammaproteobacteria</taxon>
        <taxon>Alteromonadales</taxon>
        <taxon>Colwelliaceae</taxon>
        <taxon>Thalassotalea</taxon>
    </lineage>
</organism>
<evidence type="ECO:0000259" key="4">
    <source>
        <dbReference type="Pfam" id="PF17836"/>
    </source>
</evidence>
<name>A0ABQ6H4Q9_9GAMM</name>
<proteinExistence type="inferred from homology"/>
<comment type="similarity">
    <text evidence="1">Belongs to the transferase hexapeptide repeat family.</text>
</comment>
<dbReference type="InterPro" id="IPR018357">
    <property type="entry name" value="Hexapep_transf_CS"/>
</dbReference>
<dbReference type="NCBIfam" id="TIGR03570">
    <property type="entry name" value="NeuD_NnaD"/>
    <property type="match status" value="1"/>
</dbReference>
<dbReference type="EMBL" id="BSSU01000013">
    <property type="protein sequence ID" value="GLX83143.1"/>
    <property type="molecule type" value="Genomic_DNA"/>
</dbReference>
<dbReference type="InterPro" id="IPR020019">
    <property type="entry name" value="AcTrfase_PglD-like"/>
</dbReference>
<protein>
    <submittedName>
        <fullName evidence="5">Sialic acid synthase</fullName>
    </submittedName>
</protein>
<keyword evidence="2" id="KW-0808">Transferase</keyword>
<evidence type="ECO:0000313" key="5">
    <source>
        <dbReference type="EMBL" id="GLX83143.1"/>
    </source>
</evidence>
<dbReference type="Gene3D" id="2.160.10.10">
    <property type="entry name" value="Hexapeptide repeat proteins"/>
    <property type="match status" value="1"/>
</dbReference>
<comment type="caution">
    <text evidence="5">The sequence shown here is derived from an EMBL/GenBank/DDBJ whole genome shotgun (WGS) entry which is preliminary data.</text>
</comment>
<dbReference type="Proteomes" id="UP001157133">
    <property type="component" value="Unassembled WGS sequence"/>
</dbReference>
<accession>A0ABQ6H4Q9</accession>
<keyword evidence="6" id="KW-1185">Reference proteome</keyword>
<dbReference type="Gene3D" id="3.40.50.20">
    <property type="match status" value="1"/>
</dbReference>
<dbReference type="Pfam" id="PF17836">
    <property type="entry name" value="PglD_N"/>
    <property type="match status" value="1"/>
</dbReference>
<keyword evidence="3" id="KW-0677">Repeat</keyword>
<dbReference type="InterPro" id="IPR011004">
    <property type="entry name" value="Trimer_LpxA-like_sf"/>
</dbReference>
<dbReference type="PROSITE" id="PS00101">
    <property type="entry name" value="HEXAPEP_TRANSFERASES"/>
    <property type="match status" value="1"/>
</dbReference>
<dbReference type="PANTHER" id="PTHR43300">
    <property type="entry name" value="ACETYLTRANSFERASE"/>
    <property type="match status" value="1"/>
</dbReference>
<dbReference type="SUPFAM" id="SSF51161">
    <property type="entry name" value="Trimeric LpxA-like enzymes"/>
    <property type="match status" value="1"/>
</dbReference>
<evidence type="ECO:0000313" key="6">
    <source>
        <dbReference type="Proteomes" id="UP001157133"/>
    </source>
</evidence>
<reference evidence="5 6" key="1">
    <citation type="submission" date="2023-03" db="EMBL/GenBank/DDBJ databases">
        <title>Draft genome sequence of Thalassotalea eurytherma JCM 18482T.</title>
        <authorList>
            <person name="Sawabe T."/>
        </authorList>
    </citation>
    <scope>NUCLEOTIDE SEQUENCE [LARGE SCALE GENOMIC DNA]</scope>
    <source>
        <strain evidence="5 6">JCM 18482</strain>
    </source>
</reference>
<evidence type="ECO:0000256" key="1">
    <source>
        <dbReference type="ARBA" id="ARBA00007274"/>
    </source>
</evidence>
<dbReference type="InterPro" id="IPR050179">
    <property type="entry name" value="Trans_hexapeptide_repeat"/>
</dbReference>
<evidence type="ECO:0000256" key="2">
    <source>
        <dbReference type="ARBA" id="ARBA00022679"/>
    </source>
</evidence>
<evidence type="ECO:0000256" key="3">
    <source>
        <dbReference type="ARBA" id="ARBA00022737"/>
    </source>
</evidence>
<gene>
    <name evidence="5" type="primary">neuD</name>
    <name evidence="5" type="ORF">theurythT_25950</name>
</gene>
<dbReference type="InterPro" id="IPR041561">
    <property type="entry name" value="PglD_N"/>
</dbReference>
<dbReference type="PANTHER" id="PTHR43300:SF7">
    <property type="entry name" value="UDP-N-ACETYLBACILLOSAMINE N-ACETYLTRANSFERASE"/>
    <property type="match status" value="1"/>
</dbReference>
<sequence length="216" mass="23024">MKHKTKPVIIIGSGGHASVLLDVLLSQGIEVIAVSSNESVIERRIFSGINHLRGNEAIYDFSPDDVILVNGVGSMPNNDIRATIHRNFIDKGYRFLTVIADSAIVSEHANIEEGCQILHKAVVQPGTQLSACSIVNTAASVDHDCHIGFNNHIAPGATLSGQVITGDNVHIGTGANIIHCINIGQKTVIGAGATVTKHIEANQIVYPAKNFIQTRK</sequence>